<dbReference type="AlphaFoldDB" id="A0A1R1XB99"/>
<dbReference type="Proteomes" id="UP000187283">
    <property type="component" value="Unassembled WGS sequence"/>
</dbReference>
<dbReference type="PANTHER" id="PTHR43620">
    <property type="entry name" value="GLYCEROPHOSPHORYL DIESTER PHOSPHODIESTERASE"/>
    <property type="match status" value="1"/>
</dbReference>
<organism evidence="9 11">
    <name type="scientific">Smittium culicis</name>
    <dbReference type="NCBI Taxonomy" id="133412"/>
    <lineage>
        <taxon>Eukaryota</taxon>
        <taxon>Fungi</taxon>
        <taxon>Fungi incertae sedis</taxon>
        <taxon>Zoopagomycota</taxon>
        <taxon>Kickxellomycotina</taxon>
        <taxon>Harpellomycetes</taxon>
        <taxon>Harpellales</taxon>
        <taxon>Legeriomycetaceae</taxon>
        <taxon>Smittium</taxon>
    </lineage>
</organism>
<comment type="similarity">
    <text evidence="1">Belongs to the glycerophosphoryl diester phosphodiesterase family.</text>
</comment>
<protein>
    <recommendedName>
        <fullName evidence="2">glycerophosphodiester phosphodiesterase</fullName>
        <ecNumber evidence="2">3.1.4.46</ecNumber>
    </recommendedName>
</protein>
<sequence>MYSKSLLSSSSILFLSLSSVFADSCQWDTLHGNPTKLVGHRGEKAFMPEHSYGSYHLTAFEAADYIEPDVVATKDGVLVVCHDEWLSTTTNIASIAKFANRKKNFVFEGKYTTINRTDYYIHDFTYAELQEVKLVANKNFPTRPTYFDNDFSIMSFDSYLDKIMNVTQLFNRTYGIIPELKSPELYNSLFKSANGRWFEDQLLAILEKRGFFTNQPGSPDPVMGEGDLLNSLLNIKPANYVKPNYLRAAIQSFDPETCQYLATKTKIPIVALDSATPTWYTPKGLDHIATFSKIFSPWKDLMLAGPQLYFDLTKVAYNKTEIKEMGGFLSAKDLVSECHKRGIELSPYTFYDSRQGNSLICSSPTYNTTTFPFCPKNKKDEFFYFFSLGTDYMFVENIFEAQVLRLAYDYNLRLDGDF</sequence>
<name>A0A1R1XB99_9FUNG</name>
<dbReference type="GO" id="GO:0008889">
    <property type="term" value="F:glycerophosphodiester phosphodiesterase activity"/>
    <property type="evidence" value="ECO:0007669"/>
    <property type="project" value="UniProtKB-EC"/>
</dbReference>
<evidence type="ECO:0000313" key="10">
    <source>
        <dbReference type="EMBL" id="OMJ22552.1"/>
    </source>
</evidence>
<proteinExistence type="inferred from homology"/>
<evidence type="ECO:0000256" key="2">
    <source>
        <dbReference type="ARBA" id="ARBA00012247"/>
    </source>
</evidence>
<keyword evidence="3 7" id="KW-0732">Signal</keyword>
<feature type="signal peptide" evidence="7">
    <location>
        <begin position="1"/>
        <end position="22"/>
    </location>
</feature>
<keyword evidence="5" id="KW-0378">Hydrolase</keyword>
<dbReference type="EC" id="3.1.4.46" evidence="2"/>
<dbReference type="Gene3D" id="3.20.20.190">
    <property type="entry name" value="Phosphatidylinositol (PI) phosphodiesterase"/>
    <property type="match status" value="1"/>
</dbReference>
<dbReference type="EMBL" id="LSSN01000739">
    <property type="protein sequence ID" value="OMJ22552.1"/>
    <property type="molecule type" value="Genomic_DNA"/>
</dbReference>
<dbReference type="InterPro" id="IPR030395">
    <property type="entry name" value="GP_PDE_dom"/>
</dbReference>
<evidence type="ECO:0000256" key="6">
    <source>
        <dbReference type="ARBA" id="ARBA00047512"/>
    </source>
</evidence>
<dbReference type="OrthoDB" id="1058301at2759"/>
<dbReference type="PROSITE" id="PS51704">
    <property type="entry name" value="GP_PDE"/>
    <property type="match status" value="1"/>
</dbReference>
<accession>A0A1R1XB99</accession>
<keyword evidence="4" id="KW-0319">Glycerol metabolism</keyword>
<evidence type="ECO:0000256" key="4">
    <source>
        <dbReference type="ARBA" id="ARBA00022798"/>
    </source>
</evidence>
<evidence type="ECO:0000259" key="8">
    <source>
        <dbReference type="PROSITE" id="PS51704"/>
    </source>
</evidence>
<feature type="chain" id="PRO_5015068983" description="glycerophosphodiester phosphodiesterase" evidence="7">
    <location>
        <begin position="23"/>
        <end position="418"/>
    </location>
</feature>
<evidence type="ECO:0000256" key="5">
    <source>
        <dbReference type="ARBA" id="ARBA00022801"/>
    </source>
</evidence>
<feature type="domain" description="GP-PDE" evidence="8">
    <location>
        <begin position="35"/>
        <end position="361"/>
    </location>
</feature>
<evidence type="ECO:0000256" key="1">
    <source>
        <dbReference type="ARBA" id="ARBA00007277"/>
    </source>
</evidence>
<dbReference type="EMBL" id="LSSN01004241">
    <property type="protein sequence ID" value="OMJ11878.1"/>
    <property type="molecule type" value="Genomic_DNA"/>
</dbReference>
<evidence type="ECO:0000256" key="3">
    <source>
        <dbReference type="ARBA" id="ARBA00022729"/>
    </source>
</evidence>
<dbReference type="GO" id="GO:0006071">
    <property type="term" value="P:glycerol metabolic process"/>
    <property type="evidence" value="ECO:0007669"/>
    <property type="project" value="UniProtKB-KW"/>
</dbReference>
<dbReference type="Pfam" id="PF03009">
    <property type="entry name" value="GDPD"/>
    <property type="match status" value="1"/>
</dbReference>
<dbReference type="GO" id="GO:0006629">
    <property type="term" value="P:lipid metabolic process"/>
    <property type="evidence" value="ECO:0007669"/>
    <property type="project" value="InterPro"/>
</dbReference>
<gene>
    <name evidence="10" type="ORF">AYI70_g2815</name>
    <name evidence="9" type="ORF">AYI70_g9441</name>
</gene>
<evidence type="ECO:0000256" key="7">
    <source>
        <dbReference type="SAM" id="SignalP"/>
    </source>
</evidence>
<reference evidence="9 11" key="1">
    <citation type="submission" date="2017-01" db="EMBL/GenBank/DDBJ databases">
        <authorList>
            <person name="Mah S.A."/>
            <person name="Swanson W.J."/>
            <person name="Moy G.W."/>
            <person name="Vacquier V.D."/>
        </authorList>
    </citation>
    <scope>NUCLEOTIDE SEQUENCE [LARGE SCALE GENOMIC DNA]</scope>
    <source>
        <strain evidence="9 11">GSMNP</strain>
    </source>
</reference>
<keyword evidence="11" id="KW-1185">Reference proteome</keyword>
<dbReference type="SUPFAM" id="SSF51695">
    <property type="entry name" value="PLC-like phosphodiesterases"/>
    <property type="match status" value="1"/>
</dbReference>
<dbReference type="STRING" id="133412.A0A1R1XB99"/>
<evidence type="ECO:0000313" key="9">
    <source>
        <dbReference type="EMBL" id="OMJ11878.1"/>
    </source>
</evidence>
<comment type="catalytic activity">
    <reaction evidence="6">
        <text>a sn-glycero-3-phosphodiester + H2O = an alcohol + sn-glycerol 3-phosphate + H(+)</text>
        <dbReference type="Rhea" id="RHEA:12969"/>
        <dbReference type="ChEBI" id="CHEBI:15377"/>
        <dbReference type="ChEBI" id="CHEBI:15378"/>
        <dbReference type="ChEBI" id="CHEBI:30879"/>
        <dbReference type="ChEBI" id="CHEBI:57597"/>
        <dbReference type="ChEBI" id="CHEBI:83408"/>
        <dbReference type="EC" id="3.1.4.46"/>
    </reaction>
</comment>
<evidence type="ECO:0000313" key="11">
    <source>
        <dbReference type="Proteomes" id="UP000187283"/>
    </source>
</evidence>
<comment type="caution">
    <text evidence="9">The sequence shown here is derived from an EMBL/GenBank/DDBJ whole genome shotgun (WGS) entry which is preliminary data.</text>
</comment>
<dbReference type="PANTHER" id="PTHR43620:SF7">
    <property type="entry name" value="GLYCEROPHOSPHODIESTER PHOSPHODIESTERASE GDPD5-RELATED"/>
    <property type="match status" value="1"/>
</dbReference>
<dbReference type="InterPro" id="IPR017946">
    <property type="entry name" value="PLC-like_Pdiesterase_TIM-brl"/>
</dbReference>